<keyword evidence="2" id="KW-0689">Ribosomal protein</keyword>
<proteinExistence type="inferred from homology"/>
<dbReference type="Pfam" id="PF01196">
    <property type="entry name" value="Ribosomal_L17"/>
    <property type="match status" value="1"/>
</dbReference>
<comment type="similarity">
    <text evidence="1">Belongs to the bacterial ribosomal protein bL17 family.</text>
</comment>
<evidence type="ECO:0000256" key="3">
    <source>
        <dbReference type="ARBA" id="ARBA00023274"/>
    </source>
</evidence>
<dbReference type="Gene3D" id="3.90.1030.10">
    <property type="entry name" value="Ribosomal protein L17"/>
    <property type="match status" value="1"/>
</dbReference>
<evidence type="ECO:0000313" key="6">
    <source>
        <dbReference type="EMBL" id="OGM15953.1"/>
    </source>
</evidence>
<dbReference type="STRING" id="1802485.A2V97_04270"/>
<dbReference type="EMBL" id="MGFX01000001">
    <property type="protein sequence ID" value="OGM15953.1"/>
    <property type="molecule type" value="Genomic_DNA"/>
</dbReference>
<dbReference type="GO" id="GO:0022625">
    <property type="term" value="C:cytosolic large ribosomal subunit"/>
    <property type="evidence" value="ECO:0007669"/>
    <property type="project" value="TreeGrafter"/>
</dbReference>
<protein>
    <recommendedName>
        <fullName evidence="4">50S ribosomal protein L17</fullName>
    </recommendedName>
</protein>
<accession>A0A1F7XLT1</accession>
<keyword evidence="3" id="KW-0687">Ribonucleoprotein</keyword>
<evidence type="ECO:0000256" key="4">
    <source>
        <dbReference type="ARBA" id="ARBA00035494"/>
    </source>
</evidence>
<dbReference type="PANTHER" id="PTHR14413:SF16">
    <property type="entry name" value="LARGE RIBOSOMAL SUBUNIT PROTEIN BL17M"/>
    <property type="match status" value="1"/>
</dbReference>
<dbReference type="PANTHER" id="PTHR14413">
    <property type="entry name" value="RIBOSOMAL PROTEIN L17"/>
    <property type="match status" value="1"/>
</dbReference>
<dbReference type="GO" id="GO:0003735">
    <property type="term" value="F:structural constituent of ribosome"/>
    <property type="evidence" value="ECO:0007669"/>
    <property type="project" value="InterPro"/>
</dbReference>
<dbReference type="SUPFAM" id="SSF64263">
    <property type="entry name" value="Prokaryotic ribosomal protein L17"/>
    <property type="match status" value="1"/>
</dbReference>
<evidence type="ECO:0000256" key="5">
    <source>
        <dbReference type="SAM" id="MobiDB-lite"/>
    </source>
</evidence>
<dbReference type="GO" id="GO:0006412">
    <property type="term" value="P:translation"/>
    <property type="evidence" value="ECO:0007669"/>
    <property type="project" value="InterPro"/>
</dbReference>
<dbReference type="InterPro" id="IPR000456">
    <property type="entry name" value="Ribosomal_bL17"/>
</dbReference>
<evidence type="ECO:0000256" key="2">
    <source>
        <dbReference type="ARBA" id="ARBA00022980"/>
    </source>
</evidence>
<name>A0A1F7XLT1_9BACT</name>
<feature type="region of interest" description="Disordered" evidence="5">
    <location>
        <begin position="119"/>
        <end position="149"/>
    </location>
</feature>
<dbReference type="AlphaFoldDB" id="A0A1F7XLT1"/>
<gene>
    <name evidence="6" type="ORF">A2V97_04270</name>
</gene>
<sequence>MKKRVFGRKLSRGGGARKALFASLTRALVISGKIETTKAKAKAFVPEAERLVTLAKNGDSTRISAFFGNDRKITHDFTNLVRQFSRKSGFTRMVNLPNRVGDFAEMVRVEWVENIVKSEKDDSKKLTKKPKEGKPEKVAVKETKTKKVK</sequence>
<organism evidence="6 7">
    <name type="scientific">Candidatus Woesebacteria bacterium RBG_16_42_24</name>
    <dbReference type="NCBI Taxonomy" id="1802485"/>
    <lineage>
        <taxon>Bacteria</taxon>
        <taxon>Candidatus Woeseibacteriota</taxon>
    </lineage>
</organism>
<evidence type="ECO:0000313" key="7">
    <source>
        <dbReference type="Proteomes" id="UP000177382"/>
    </source>
</evidence>
<dbReference type="Proteomes" id="UP000177382">
    <property type="component" value="Unassembled WGS sequence"/>
</dbReference>
<reference evidence="6 7" key="1">
    <citation type="journal article" date="2016" name="Nat. Commun.">
        <title>Thousands of microbial genomes shed light on interconnected biogeochemical processes in an aquifer system.</title>
        <authorList>
            <person name="Anantharaman K."/>
            <person name="Brown C.T."/>
            <person name="Hug L.A."/>
            <person name="Sharon I."/>
            <person name="Castelle C.J."/>
            <person name="Probst A.J."/>
            <person name="Thomas B.C."/>
            <person name="Singh A."/>
            <person name="Wilkins M.J."/>
            <person name="Karaoz U."/>
            <person name="Brodie E.L."/>
            <person name="Williams K.H."/>
            <person name="Hubbard S.S."/>
            <person name="Banfield J.F."/>
        </authorList>
    </citation>
    <scope>NUCLEOTIDE SEQUENCE [LARGE SCALE GENOMIC DNA]</scope>
</reference>
<dbReference type="InterPro" id="IPR047859">
    <property type="entry name" value="Ribosomal_bL17_CS"/>
</dbReference>
<dbReference type="PROSITE" id="PS01167">
    <property type="entry name" value="RIBOSOMAL_L17"/>
    <property type="match status" value="1"/>
</dbReference>
<dbReference type="InterPro" id="IPR036373">
    <property type="entry name" value="Ribosomal_bL17_sf"/>
</dbReference>
<evidence type="ECO:0000256" key="1">
    <source>
        <dbReference type="ARBA" id="ARBA00008777"/>
    </source>
</evidence>
<comment type="caution">
    <text evidence="6">The sequence shown here is derived from an EMBL/GenBank/DDBJ whole genome shotgun (WGS) entry which is preliminary data.</text>
</comment>